<organism evidence="1">
    <name type="scientific">marine sediment metagenome</name>
    <dbReference type="NCBI Taxonomy" id="412755"/>
    <lineage>
        <taxon>unclassified sequences</taxon>
        <taxon>metagenomes</taxon>
        <taxon>ecological metagenomes</taxon>
    </lineage>
</organism>
<name>X1R7Z8_9ZZZZ</name>
<reference evidence="1" key="1">
    <citation type="journal article" date="2014" name="Front. Microbiol.">
        <title>High frequency of phylogenetically diverse reductive dehalogenase-homologous genes in deep subseafloor sedimentary metagenomes.</title>
        <authorList>
            <person name="Kawai M."/>
            <person name="Futagami T."/>
            <person name="Toyoda A."/>
            <person name="Takaki Y."/>
            <person name="Nishi S."/>
            <person name="Hori S."/>
            <person name="Arai W."/>
            <person name="Tsubouchi T."/>
            <person name="Morono Y."/>
            <person name="Uchiyama I."/>
            <person name="Ito T."/>
            <person name="Fujiyama A."/>
            <person name="Inagaki F."/>
            <person name="Takami H."/>
        </authorList>
    </citation>
    <scope>NUCLEOTIDE SEQUENCE</scope>
    <source>
        <strain evidence="1">Expedition CK06-06</strain>
    </source>
</reference>
<gene>
    <name evidence="1" type="ORF">S12H4_20624</name>
</gene>
<comment type="caution">
    <text evidence="1">The sequence shown here is derived from an EMBL/GenBank/DDBJ whole genome shotgun (WGS) entry which is preliminary data.</text>
</comment>
<proteinExistence type="predicted"/>
<dbReference type="EMBL" id="BARW01010487">
    <property type="protein sequence ID" value="GAI76857.1"/>
    <property type="molecule type" value="Genomic_DNA"/>
</dbReference>
<sequence>MNYEQCLRYLEGIQNLGIKFGLDNVSTVLSSFDNPKGEFRP</sequence>
<protein>
    <submittedName>
        <fullName evidence="1">Uncharacterized protein</fullName>
    </submittedName>
</protein>
<evidence type="ECO:0000313" key="1">
    <source>
        <dbReference type="EMBL" id="GAI76857.1"/>
    </source>
</evidence>
<dbReference type="AlphaFoldDB" id="X1R7Z8"/>
<accession>X1R7Z8</accession>
<feature type="non-terminal residue" evidence="1">
    <location>
        <position position="41"/>
    </location>
</feature>